<dbReference type="AlphaFoldDB" id="A0A7W8DHU3"/>
<evidence type="ECO:0000313" key="2">
    <source>
        <dbReference type="EMBL" id="MBB5022712.1"/>
    </source>
</evidence>
<dbReference type="Proteomes" id="UP000528322">
    <property type="component" value="Unassembled WGS sequence"/>
</dbReference>
<dbReference type="InterPro" id="IPR003741">
    <property type="entry name" value="LUD_dom"/>
</dbReference>
<reference evidence="2 3" key="1">
    <citation type="submission" date="2020-08" db="EMBL/GenBank/DDBJ databases">
        <title>Genomic Encyclopedia of Type Strains, Phase IV (KMG-IV): sequencing the most valuable type-strain genomes for metagenomic binning, comparative biology and taxonomic classification.</title>
        <authorList>
            <person name="Goeker M."/>
        </authorList>
    </citation>
    <scope>NUCLEOTIDE SEQUENCE [LARGE SCALE GENOMIC DNA]</scope>
    <source>
        <strain evidence="2 3">DSM 22071</strain>
    </source>
</reference>
<evidence type="ECO:0000259" key="1">
    <source>
        <dbReference type="Pfam" id="PF02589"/>
    </source>
</evidence>
<dbReference type="InterPro" id="IPR037171">
    <property type="entry name" value="NagB/RpiA_transferase-like"/>
</dbReference>
<feature type="domain" description="LUD" evidence="1">
    <location>
        <begin position="62"/>
        <end position="156"/>
    </location>
</feature>
<dbReference type="EMBL" id="JACHID010000015">
    <property type="protein sequence ID" value="MBB5022712.1"/>
    <property type="molecule type" value="Genomic_DNA"/>
</dbReference>
<dbReference type="SUPFAM" id="SSF100950">
    <property type="entry name" value="NagB/RpiA/CoA transferase-like"/>
    <property type="match status" value="1"/>
</dbReference>
<dbReference type="InterPro" id="IPR024185">
    <property type="entry name" value="FTHF_cligase-like_sf"/>
</dbReference>
<dbReference type="PANTHER" id="PTHR43682:SF1">
    <property type="entry name" value="LACTATE UTILIZATION PROTEIN C"/>
    <property type="match status" value="1"/>
</dbReference>
<comment type="caution">
    <text evidence="2">The sequence shown here is derived from an EMBL/GenBank/DDBJ whole genome shotgun (WGS) entry which is preliminary data.</text>
</comment>
<organism evidence="2 3">
    <name type="scientific">Desulfurispira natronophila</name>
    <dbReference type="NCBI Taxonomy" id="682562"/>
    <lineage>
        <taxon>Bacteria</taxon>
        <taxon>Pseudomonadati</taxon>
        <taxon>Chrysiogenota</taxon>
        <taxon>Chrysiogenia</taxon>
        <taxon>Chrysiogenales</taxon>
        <taxon>Chrysiogenaceae</taxon>
        <taxon>Desulfurispira</taxon>
    </lineage>
</organism>
<evidence type="ECO:0000313" key="3">
    <source>
        <dbReference type="Proteomes" id="UP000528322"/>
    </source>
</evidence>
<gene>
    <name evidence="2" type="ORF">HNR37_002055</name>
</gene>
<protein>
    <submittedName>
        <fullName evidence="2">L-lactate dehydrogenase complex protein LldG</fullName>
    </submittedName>
</protein>
<dbReference type="PANTHER" id="PTHR43682">
    <property type="entry name" value="LACTATE UTILIZATION PROTEIN C"/>
    <property type="match status" value="1"/>
</dbReference>
<accession>A0A7W8DHU3</accession>
<keyword evidence="3" id="KW-1185">Reference proteome</keyword>
<sequence length="159" mass="17437">MLNEFLQRCQATGMQTCTIPLTELSNTLDIENHTQQTIHLPRLDIPSTATPVDVNGINRCVIEADAGIAECGSFVIDQQDSQLRLASCMAETLVVVLEASRLVASLEDIAGYMEEKLRNNQAGFIAFISGASRTADIERELTIGVHGPRRMHAIIITDR</sequence>
<name>A0A7W8DHU3_9BACT</name>
<dbReference type="Gene3D" id="3.40.50.10420">
    <property type="entry name" value="NagB/RpiA/CoA transferase-like"/>
    <property type="match status" value="1"/>
</dbReference>
<dbReference type="Pfam" id="PF02589">
    <property type="entry name" value="LUD_dom"/>
    <property type="match status" value="1"/>
</dbReference>
<proteinExistence type="predicted"/>
<dbReference type="RefSeq" id="WP_183733725.1">
    <property type="nucleotide sequence ID" value="NZ_JACHID010000015.1"/>
</dbReference>